<dbReference type="EMBL" id="NBXB01000034">
    <property type="protein sequence ID" value="RFA13654.1"/>
    <property type="molecule type" value="Genomic_DNA"/>
</dbReference>
<sequence>MIVGPLPARPQTAGRAERNDMTPRPNRPRIALVAGIVATVLLSVGGCSASGSPGATSTAPAPSPTASADPGADAAFAAVMSAPVSTWRSSYLTSSMTFAVPGTVVAASVGTGPVARVASGDATLGSIPLAVDDTFHIGSMTKLFTAALIMQLDQEGVLSLDDTLSRWYPEAPNASAITVRMLLQHESGLAELDFDLVGTATTQAVIDNVFAEPPVSAPGTAYAYLNAGYIILGSIAEKAANIPYGEQVETRFIDQLGLTGTYLDGFGKGPAAVDGFDLGCAAGTGGDCLGKPSTATPTSPTPSPQWTGAFSAGGMVSSARDQAVWIRDLVPGVGTCLGHAGEIPGSNGIAAYCPDADLAIVILNDLLPAGLTPGYPGLLELAPPALKALAG</sequence>
<evidence type="ECO:0000313" key="4">
    <source>
        <dbReference type="Proteomes" id="UP000256541"/>
    </source>
</evidence>
<evidence type="ECO:0000256" key="1">
    <source>
        <dbReference type="SAM" id="MobiDB-lite"/>
    </source>
</evidence>
<feature type="region of interest" description="Disordered" evidence="1">
    <location>
        <begin position="1"/>
        <end position="27"/>
    </location>
</feature>
<feature type="domain" description="Beta-lactamase-related" evidence="2">
    <location>
        <begin position="100"/>
        <end position="326"/>
    </location>
</feature>
<dbReference type="InterPro" id="IPR001466">
    <property type="entry name" value="Beta-lactam-related"/>
</dbReference>
<dbReference type="Gene3D" id="3.40.710.10">
    <property type="entry name" value="DD-peptidase/beta-lactamase superfamily"/>
    <property type="match status" value="1"/>
</dbReference>
<evidence type="ECO:0000313" key="3">
    <source>
        <dbReference type="EMBL" id="RFA13654.1"/>
    </source>
</evidence>
<dbReference type="AlphaFoldDB" id="A0A3E0VUC2"/>
<protein>
    <recommendedName>
        <fullName evidence="2">Beta-lactamase-related domain-containing protein</fullName>
    </recommendedName>
</protein>
<reference evidence="3 4" key="1">
    <citation type="submission" date="2017-04" db="EMBL/GenBank/DDBJ databases">
        <title>Comparative genome analysis of Subtercola boreus.</title>
        <authorList>
            <person name="Cho Y.-J."/>
            <person name="Cho A."/>
            <person name="Kim O.-S."/>
            <person name="Lee J.-I."/>
        </authorList>
    </citation>
    <scope>NUCLEOTIDE SEQUENCE [LARGE SCALE GENOMIC DNA]</scope>
    <source>
        <strain evidence="3 4">P27479</strain>
    </source>
</reference>
<dbReference type="Proteomes" id="UP000256541">
    <property type="component" value="Unassembled WGS sequence"/>
</dbReference>
<gene>
    <name evidence="3" type="ORF">B7R22_13460</name>
</gene>
<proteinExistence type="predicted"/>
<name>A0A3E0VUC2_9MICO</name>
<evidence type="ECO:0000259" key="2">
    <source>
        <dbReference type="Pfam" id="PF00144"/>
    </source>
</evidence>
<organism evidence="3 4">
    <name type="scientific">Subtercola boreus</name>
    <dbReference type="NCBI Taxonomy" id="120213"/>
    <lineage>
        <taxon>Bacteria</taxon>
        <taxon>Bacillati</taxon>
        <taxon>Actinomycetota</taxon>
        <taxon>Actinomycetes</taxon>
        <taxon>Micrococcales</taxon>
        <taxon>Microbacteriaceae</taxon>
        <taxon>Subtercola</taxon>
    </lineage>
</organism>
<accession>A0A3E0VUC2</accession>
<comment type="caution">
    <text evidence="3">The sequence shown here is derived from an EMBL/GenBank/DDBJ whole genome shotgun (WGS) entry which is preliminary data.</text>
</comment>
<dbReference type="InterPro" id="IPR012338">
    <property type="entry name" value="Beta-lactam/transpept-like"/>
</dbReference>
<dbReference type="PANTHER" id="PTHR43283">
    <property type="entry name" value="BETA-LACTAMASE-RELATED"/>
    <property type="match status" value="1"/>
</dbReference>
<dbReference type="Pfam" id="PF00144">
    <property type="entry name" value="Beta-lactamase"/>
    <property type="match status" value="1"/>
</dbReference>
<dbReference type="SUPFAM" id="SSF56601">
    <property type="entry name" value="beta-lactamase/transpeptidase-like"/>
    <property type="match status" value="1"/>
</dbReference>
<dbReference type="InterPro" id="IPR050789">
    <property type="entry name" value="Diverse_Enzym_Activities"/>
</dbReference>